<protein>
    <recommendedName>
        <fullName evidence="5">DUF3180 domain-containing protein</fullName>
    </recommendedName>
</protein>
<dbReference type="RefSeq" id="WP_329264932.1">
    <property type="nucleotide sequence ID" value="NZ_CP109011.1"/>
</dbReference>
<organism evidence="3 4">
    <name type="scientific">Streptomyces pseudovenezuelae</name>
    <dbReference type="NCBI Taxonomy" id="67350"/>
    <lineage>
        <taxon>Bacteria</taxon>
        <taxon>Bacillati</taxon>
        <taxon>Actinomycetota</taxon>
        <taxon>Actinomycetes</taxon>
        <taxon>Kitasatosporales</taxon>
        <taxon>Streptomycetaceae</taxon>
        <taxon>Streptomyces</taxon>
        <taxon>Streptomyces aurantiacus group</taxon>
    </lineage>
</organism>
<keyword evidence="2" id="KW-0472">Membrane</keyword>
<gene>
    <name evidence="3" type="ORF">OG929_19305</name>
</gene>
<proteinExistence type="predicted"/>
<evidence type="ECO:0000256" key="2">
    <source>
        <dbReference type="SAM" id="Phobius"/>
    </source>
</evidence>
<keyword evidence="4" id="KW-1185">Reference proteome</keyword>
<keyword evidence="2" id="KW-1133">Transmembrane helix</keyword>
<dbReference type="Proteomes" id="UP001432168">
    <property type="component" value="Chromosome"/>
</dbReference>
<evidence type="ECO:0000256" key="1">
    <source>
        <dbReference type="SAM" id="MobiDB-lite"/>
    </source>
</evidence>
<name>A0ABZ1WWX8_9ACTN</name>
<keyword evidence="2" id="KW-0812">Transmembrane</keyword>
<evidence type="ECO:0000313" key="3">
    <source>
        <dbReference type="EMBL" id="WUT44314.1"/>
    </source>
</evidence>
<accession>A0ABZ1WWX8</accession>
<reference evidence="3" key="1">
    <citation type="submission" date="2022-10" db="EMBL/GenBank/DDBJ databases">
        <title>The complete genomes of actinobacterial strains from the NBC collection.</title>
        <authorList>
            <person name="Joergensen T.S."/>
            <person name="Alvarez Arevalo M."/>
            <person name="Sterndorff E.B."/>
            <person name="Faurdal D."/>
            <person name="Vuksanovic O."/>
            <person name="Mourched A.-S."/>
            <person name="Charusanti P."/>
            <person name="Shaw S."/>
            <person name="Blin K."/>
            <person name="Weber T."/>
        </authorList>
    </citation>
    <scope>NUCLEOTIDE SEQUENCE</scope>
    <source>
        <strain evidence="3">NBC_00686</strain>
    </source>
</reference>
<feature type="region of interest" description="Disordered" evidence="1">
    <location>
        <begin position="77"/>
        <end position="98"/>
    </location>
</feature>
<feature type="transmembrane region" description="Helical" evidence="2">
    <location>
        <begin position="20"/>
        <end position="41"/>
    </location>
</feature>
<dbReference type="EMBL" id="CP109011">
    <property type="protein sequence ID" value="WUT44314.1"/>
    <property type="molecule type" value="Genomic_DNA"/>
</dbReference>
<evidence type="ECO:0008006" key="5">
    <source>
        <dbReference type="Google" id="ProtNLM"/>
    </source>
</evidence>
<evidence type="ECO:0000313" key="4">
    <source>
        <dbReference type="Proteomes" id="UP001432168"/>
    </source>
</evidence>
<sequence>MAGTTPATVRMDHERMHPRLSRIAGTALLMLGIALVLWRVFGSPQYWEGDMRWLRTGLMLGALGAISLSARLIFPAGKGDAPDEASENADGAATDEGP</sequence>
<feature type="transmembrane region" description="Helical" evidence="2">
    <location>
        <begin position="53"/>
        <end position="74"/>
    </location>
</feature>